<feature type="domain" description="L-tyrosine decarboxylase C-terminal" evidence="4">
    <location>
        <begin position="600"/>
        <end position="706"/>
    </location>
</feature>
<proteinExistence type="predicted"/>
<dbReference type="PANTHER" id="PTHR42735:SF4">
    <property type="entry name" value="PYRIDOXAL PHOSPHATE-DEPENDENT DECARBOXYLASE FAMILY PROTEIN"/>
    <property type="match status" value="1"/>
</dbReference>
<dbReference type="InterPro" id="IPR049373">
    <property type="entry name" value="TyrDC_C"/>
</dbReference>
<gene>
    <name evidence="5" type="ORF">H1S01_02935</name>
</gene>
<dbReference type="InterPro" id="IPR015421">
    <property type="entry name" value="PyrdxlP-dep_Trfase_major"/>
</dbReference>
<dbReference type="SUPFAM" id="SSF53383">
    <property type="entry name" value="PLP-dependent transferases"/>
    <property type="match status" value="1"/>
</dbReference>
<keyword evidence="6" id="KW-1185">Reference proteome</keyword>
<reference evidence="5 6" key="1">
    <citation type="submission" date="2020-07" db="EMBL/GenBank/DDBJ databases">
        <title>Draft whole-genome sequence of Heliobacterium chlorum DSM 3682, type strain.</title>
        <authorList>
            <person name="Kyndt J.A."/>
            <person name="Meyer T.E."/>
            <person name="Imhoff J.F."/>
        </authorList>
    </citation>
    <scope>NUCLEOTIDE SEQUENCE [LARGE SCALE GENOMIC DNA]</scope>
    <source>
        <strain evidence="5 6">DSM 3682</strain>
    </source>
</reference>
<sequence length="740" mass="84457">MKIEVMESNNVDCYYDVGLGSFLGPKAENREILVDYINKVLDTIISDGVDNGRLRFHTDDPLYISKKKKMSKQYKMEIDKIGTNLTRLLEYLRDYSVPFYSMRYQDNMIGDTTIPSMLGYFAGMLQNPNNVTPELAPATTKIEMIVAKDICNMIAFPMDKDPWGHLTCDGTIANIEAIWSTREVKCLPIGIKQALINDLDFEFAKDLIVTQPNGTNRRLVELNNWELINLTTDEILNIPKNMSEMLKNSTYKELNEDAMWKILTSRYSLNSIGIVEFTKQYLLDMGTPAIAVPSTKQYSLAKAPALLGIGRGVPGGTFQQSGLLNIYVDNDARMDVVHLKHMIDKCIQIKKPVLSVVVVIGSTQESVVDPLNLVLKLREDYRRKENIDFNIHVDAAFGGYGLSAIRLPYNISWPQECINEENSNQKPFLQDTSEIPLSEYVIDQYKKIREVDSVTIDPHKWGYMPYGAGSLSYRNGKMIKLLNIKAPYIGGSTKLDKTIGTSGVEGSKPGATAAAVFLSHSVVRPDISGHGKIILRSLLNAKLFWILLRKLQSNKESFIVVTIPMLSEEDNKTIFNNICESLLRIPLRDIMKNKHLRECMKQIGPDLNIIPYAFNFVKKDGTINTDVNMFNRFNDLIFEHLSVTYQEKIYDVELIINKTTLYRAEYGGRFIEPYAKYLGLLDIQHIRELRFLRSVIMGHWYADEFELEEKPCNYYTDILIPTLKNTVLKCVEYIREEMDN</sequence>
<dbReference type="Gene3D" id="3.40.640.10">
    <property type="entry name" value="Type I PLP-dependent aspartate aminotransferase-like (Major domain)"/>
    <property type="match status" value="1"/>
</dbReference>
<keyword evidence="3" id="KW-0456">Lyase</keyword>
<evidence type="ECO:0000256" key="3">
    <source>
        <dbReference type="ARBA" id="ARBA00023239"/>
    </source>
</evidence>
<dbReference type="Pfam" id="PF21391">
    <property type="entry name" value="tyr_de_CO2_C"/>
    <property type="match status" value="1"/>
</dbReference>
<dbReference type="PANTHER" id="PTHR42735">
    <property type="match status" value="1"/>
</dbReference>
<name>A0ABR7SY58_HELCL</name>
<dbReference type="InterPro" id="IPR021115">
    <property type="entry name" value="Pyridoxal-P_BS"/>
</dbReference>
<dbReference type="PROSITE" id="PS00392">
    <property type="entry name" value="DDC_GAD_HDC_YDC"/>
    <property type="match status" value="1"/>
</dbReference>
<accession>A0ABR7SY58</accession>
<evidence type="ECO:0000256" key="2">
    <source>
        <dbReference type="ARBA" id="ARBA00022898"/>
    </source>
</evidence>
<comment type="cofactor">
    <cofactor evidence="1">
        <name>pyridoxal 5'-phosphate</name>
        <dbReference type="ChEBI" id="CHEBI:597326"/>
    </cofactor>
</comment>
<dbReference type="RefSeq" id="WP_188038575.1">
    <property type="nucleotide sequence ID" value="NZ_JACVHF010000001.1"/>
</dbReference>
<dbReference type="InterPro" id="IPR050477">
    <property type="entry name" value="GrpII_AminoAcid_Decarb"/>
</dbReference>
<evidence type="ECO:0000313" key="5">
    <source>
        <dbReference type="EMBL" id="MBC9783468.1"/>
    </source>
</evidence>
<dbReference type="InterPro" id="IPR015424">
    <property type="entry name" value="PyrdxlP-dep_Trfase"/>
</dbReference>
<dbReference type="Proteomes" id="UP000617402">
    <property type="component" value="Unassembled WGS sequence"/>
</dbReference>
<protein>
    <recommendedName>
        <fullName evidence="4">L-tyrosine decarboxylase C-terminal domain-containing protein</fullName>
    </recommendedName>
</protein>
<evidence type="ECO:0000256" key="1">
    <source>
        <dbReference type="ARBA" id="ARBA00001933"/>
    </source>
</evidence>
<comment type="caution">
    <text evidence="5">The sequence shown here is derived from an EMBL/GenBank/DDBJ whole genome shotgun (WGS) entry which is preliminary data.</text>
</comment>
<organism evidence="5 6">
    <name type="scientific">Heliobacterium chlorum</name>
    <dbReference type="NCBI Taxonomy" id="2698"/>
    <lineage>
        <taxon>Bacteria</taxon>
        <taxon>Bacillati</taxon>
        <taxon>Bacillota</taxon>
        <taxon>Clostridia</taxon>
        <taxon>Eubacteriales</taxon>
        <taxon>Heliobacteriaceae</taxon>
        <taxon>Heliobacterium</taxon>
    </lineage>
</organism>
<keyword evidence="2" id="KW-0663">Pyridoxal phosphate</keyword>
<dbReference type="EMBL" id="JACVHF010000001">
    <property type="protein sequence ID" value="MBC9783468.1"/>
    <property type="molecule type" value="Genomic_DNA"/>
</dbReference>
<evidence type="ECO:0000313" key="6">
    <source>
        <dbReference type="Proteomes" id="UP000617402"/>
    </source>
</evidence>
<evidence type="ECO:0000259" key="4">
    <source>
        <dbReference type="Pfam" id="PF21391"/>
    </source>
</evidence>